<organism evidence="1 2">
    <name type="scientific">Lampropedia puyangensis</name>
    <dbReference type="NCBI Taxonomy" id="1330072"/>
    <lineage>
        <taxon>Bacteria</taxon>
        <taxon>Pseudomonadati</taxon>
        <taxon>Pseudomonadota</taxon>
        <taxon>Betaproteobacteria</taxon>
        <taxon>Burkholderiales</taxon>
        <taxon>Comamonadaceae</taxon>
        <taxon>Lampropedia</taxon>
    </lineage>
</organism>
<dbReference type="OrthoDB" id="9806524at2"/>
<proteinExistence type="predicted"/>
<keyword evidence="2" id="KW-1185">Reference proteome</keyword>
<reference evidence="1 2" key="1">
    <citation type="journal article" date="2015" name="Antonie Van Leeuwenhoek">
        <title>Lampropedia puyangensis sp. nov., isolated from symptomatic bark of Populus ? euramericana canker and emended description of Lampropedia hyalina (Ehrenberg 1832) Lee et al. 2004.</title>
        <authorList>
            <person name="Li Y."/>
            <person name="Wang T."/>
            <person name="Piao C.G."/>
            <person name="Wang L.F."/>
            <person name="Tian G.Z."/>
            <person name="Zhu T.H."/>
            <person name="Guo M.W."/>
        </authorList>
    </citation>
    <scope>NUCLEOTIDE SEQUENCE [LARGE SCALE GENOMIC DNA]</scope>
    <source>
        <strain evidence="1 2">2-bin</strain>
    </source>
</reference>
<evidence type="ECO:0000313" key="1">
    <source>
        <dbReference type="EMBL" id="THU01945.1"/>
    </source>
</evidence>
<gene>
    <name evidence="1" type="ORF">E9531_08050</name>
</gene>
<name>A0A4S8F5R9_9BURK</name>
<comment type="caution">
    <text evidence="1">The sequence shown here is derived from an EMBL/GenBank/DDBJ whole genome shotgun (WGS) entry which is preliminary data.</text>
</comment>
<dbReference type="Proteomes" id="UP000308917">
    <property type="component" value="Unassembled WGS sequence"/>
</dbReference>
<protein>
    <recommendedName>
        <fullName evidence="3">SapC family protein</fullName>
    </recommendedName>
</protein>
<dbReference type="AlphaFoldDB" id="A0A4S8F5R9"/>
<dbReference type="RefSeq" id="WP_136573253.1">
    <property type="nucleotide sequence ID" value="NZ_STFG01000007.1"/>
</dbReference>
<dbReference type="EMBL" id="STFG01000007">
    <property type="protein sequence ID" value="THU01945.1"/>
    <property type="molecule type" value="Genomic_DNA"/>
</dbReference>
<sequence>MTTAVAQPAAPIFYNSLTALDSTLHLGWGVRNQTCLLTAAKANAIPLGVSEFWYASAHYPIVFGPAGASVFPVAITAIVEGHNLFIDEQGEWAADTYIPAWLRRYPFWMQPDPDGENASLWFDPSAQQVVPLHEFADAKPLFDFLGNPNLALERIIQFCKQCQADTNHTYAFMQALEAHELLLDRQVSVELSPGNTYSLRGFRVIDMAKYHQLPDAVLAQWVRHGWTSLIALHQVSLQHNWQKLLTLHRRLND</sequence>
<evidence type="ECO:0008006" key="3">
    <source>
        <dbReference type="Google" id="ProtNLM"/>
    </source>
</evidence>
<dbReference type="Pfam" id="PF07277">
    <property type="entry name" value="SapC"/>
    <property type="match status" value="1"/>
</dbReference>
<dbReference type="InterPro" id="IPR010836">
    <property type="entry name" value="SapC"/>
</dbReference>
<evidence type="ECO:0000313" key="2">
    <source>
        <dbReference type="Proteomes" id="UP000308917"/>
    </source>
</evidence>
<accession>A0A4S8F5R9</accession>